<dbReference type="Gene3D" id="1.10.472.80">
    <property type="entry name" value="Ypt/Rab-GAP domain of gyp1p, domain 3"/>
    <property type="match status" value="1"/>
</dbReference>
<dbReference type="SMART" id="SM00164">
    <property type="entry name" value="TBC"/>
    <property type="match status" value="1"/>
</dbReference>
<sequence length="921" mass="103339">MPGLDATPGFEMDENFKERLIRNVKKEVKQIMEEAVTRKFVHEESSSITSLCAAVEACLSQGLRRRALGLFKTSSTTALLHKVAKSFPPANHISRMVQDLENVDPTNRKSSSSGDSTSKPLPPPLLKKNSTGIISQSHHQQPKYLWIRLALLEKQLAGIIAYLVENSSRYYEKDSLVADPDCGSILSSLLVGPCALDYSKTKTQDHFWTDPPADELVQRHRISSGTTSCQPTPPLNFGRSLHTGGSSEDALGQMPRSAKDYVESLHQNSKATLLYGKNNVNVHPPQSDPMPGYLSLHQSARGLVIKWTPNQLMNGFVSNCSSETGGIGGGGDGKDGKEDKSQYWQYALNLRVEDIVYVHCHQQGGGEGGGTVVLVGQDGVQRPPICFPTGQGHLLSFLSCLENGLLPMGQLDPPLWSQRGKGKAFPRSRRRPAPMPDQYQEAIDYVFRIISKARPEDLLSSQELMDPGYRRGVAKNWRVLSSASASASSSDSPHTSESLNPPDSPAIPQPEQNSNGHPIRLVCQTMKRQIISRAFYGWLAYCRHLSTVRTHLSGLVNGKIVEGSTEDREGLTVERWQLLSQDGCVTDSQQVLRLAYYGGVAAELRSEVWPYLLGHYVWGSTSNERQDLDEGTRQSYETTMSEWLAAEAVATQRDRPSSESSESHSSEEQDDESDLGDSIEDGEEPTSPVSSQGGIYSKELLDLFALNLHRIDKDVQRCDRNYWYFVPPDNLEKLRNIMCTYVWERLDAGYMQGMCDLVAPLLVVFDDEAKTYACFCNLMERMSANFPHGGAMDAHFANMRSLIQILDAELFELMHQHGDYTHFYFCYRWFLLDFKRELVYEDVFMVWEVIWAARYVASNHFVLFLALALVQTYRDIILTNSMDFTDIIKFFNEMAERHDARAVLALSRELVLQLQTLIENK</sequence>
<proteinExistence type="inferred from homology"/>
<dbReference type="AlphaFoldDB" id="A0A6J0C4S6"/>
<feature type="compositionally biased region" description="Basic and acidic residues" evidence="3">
    <location>
        <begin position="652"/>
        <end position="667"/>
    </location>
</feature>
<keyword evidence="1" id="KW-0343">GTPase activation</keyword>
<dbReference type="Gene3D" id="2.30.29.230">
    <property type="match status" value="1"/>
</dbReference>
<dbReference type="PANTHER" id="PTHR22957:SF502">
    <property type="entry name" value="SMALL G PROTEIN SIGNALING MODULATOR 2-RELATED"/>
    <property type="match status" value="1"/>
</dbReference>
<keyword evidence="6" id="KW-1185">Reference proteome</keyword>
<dbReference type="GeneID" id="107226122"/>
<dbReference type="InterPro" id="IPR021935">
    <property type="entry name" value="SGSM1/2_RBD"/>
</dbReference>
<dbReference type="GO" id="GO:0005096">
    <property type="term" value="F:GTPase activator activity"/>
    <property type="evidence" value="ECO:0007669"/>
    <property type="project" value="UniProtKB-KW"/>
</dbReference>
<dbReference type="Gene3D" id="1.20.58.900">
    <property type="match status" value="1"/>
</dbReference>
<feature type="domain" description="Rab-GAP TBC" evidence="4">
    <location>
        <begin position="599"/>
        <end position="854"/>
    </location>
</feature>
<evidence type="ECO:0000259" key="4">
    <source>
        <dbReference type="PROSITE" id="PS50086"/>
    </source>
</evidence>
<evidence type="ECO:0000259" key="5">
    <source>
        <dbReference type="PROSITE" id="PS50826"/>
    </source>
</evidence>
<reference evidence="7" key="1">
    <citation type="submission" date="2025-08" db="UniProtKB">
        <authorList>
            <consortium name="RefSeq"/>
        </authorList>
    </citation>
    <scope>IDENTIFICATION</scope>
    <source>
        <tissue evidence="7">Thorax and Abdomen</tissue>
    </source>
</reference>
<evidence type="ECO:0000256" key="2">
    <source>
        <dbReference type="ARBA" id="ARBA00034124"/>
    </source>
</evidence>
<dbReference type="OrthoDB" id="10264062at2759"/>
<dbReference type="InterPro" id="IPR035969">
    <property type="entry name" value="Rab-GAP_TBC_sf"/>
</dbReference>
<evidence type="ECO:0000256" key="3">
    <source>
        <dbReference type="SAM" id="MobiDB-lite"/>
    </source>
</evidence>
<feature type="domain" description="RUN" evidence="5">
    <location>
        <begin position="42"/>
        <end position="205"/>
    </location>
</feature>
<dbReference type="Proteomes" id="UP000829291">
    <property type="component" value="Chromosome 3"/>
</dbReference>
<dbReference type="SUPFAM" id="SSF47923">
    <property type="entry name" value="Ypt/Rab-GAP domain of gyp1p"/>
    <property type="match status" value="2"/>
</dbReference>
<dbReference type="PROSITE" id="PS50826">
    <property type="entry name" value="RUN"/>
    <property type="match status" value="1"/>
</dbReference>
<organism evidence="7">
    <name type="scientific">Neodiprion lecontei</name>
    <name type="common">Redheaded pine sawfly</name>
    <dbReference type="NCBI Taxonomy" id="441921"/>
    <lineage>
        <taxon>Eukaryota</taxon>
        <taxon>Metazoa</taxon>
        <taxon>Ecdysozoa</taxon>
        <taxon>Arthropoda</taxon>
        <taxon>Hexapoda</taxon>
        <taxon>Insecta</taxon>
        <taxon>Pterygota</taxon>
        <taxon>Neoptera</taxon>
        <taxon>Endopterygota</taxon>
        <taxon>Hymenoptera</taxon>
        <taxon>Tenthredinoidea</taxon>
        <taxon>Diprionidae</taxon>
        <taxon>Diprioninae</taxon>
        <taxon>Neodiprion</taxon>
    </lineage>
</organism>
<dbReference type="PANTHER" id="PTHR22957">
    <property type="entry name" value="TBC1 DOMAIN FAMILY MEMBER GTPASE-ACTIVATING PROTEIN"/>
    <property type="match status" value="1"/>
</dbReference>
<accession>A0A6J0C4S6</accession>
<dbReference type="Pfam" id="PF00566">
    <property type="entry name" value="RabGAP-TBC"/>
    <property type="match status" value="1"/>
</dbReference>
<dbReference type="InterPro" id="IPR000195">
    <property type="entry name" value="Rab-GAP-TBC_dom"/>
</dbReference>
<dbReference type="FunFam" id="1.10.472.80:FF:000004">
    <property type="entry name" value="Small G protein signaling modulator 1"/>
    <property type="match status" value="1"/>
</dbReference>
<dbReference type="SMART" id="SM00593">
    <property type="entry name" value="RUN"/>
    <property type="match status" value="1"/>
</dbReference>
<feature type="compositionally biased region" description="Acidic residues" evidence="3">
    <location>
        <begin position="668"/>
        <end position="684"/>
    </location>
</feature>
<dbReference type="CDD" id="cd15784">
    <property type="entry name" value="PH_RUTBC"/>
    <property type="match status" value="1"/>
</dbReference>
<feature type="compositionally biased region" description="Low complexity" evidence="3">
    <location>
        <begin position="110"/>
        <end position="119"/>
    </location>
</feature>
<dbReference type="CDD" id="cd17687">
    <property type="entry name" value="RUN_SGSM1_like"/>
    <property type="match status" value="1"/>
</dbReference>
<dbReference type="FunFam" id="1.10.8.270:FF:000064">
    <property type="entry name" value="Small G protein-signaling modulator 1b"/>
    <property type="match status" value="1"/>
</dbReference>
<evidence type="ECO:0000313" key="7">
    <source>
        <dbReference type="RefSeq" id="XP_015522306.1"/>
    </source>
</evidence>
<dbReference type="FunCoup" id="A0A6J0C4S6">
    <property type="interactions" value="206"/>
</dbReference>
<dbReference type="InParanoid" id="A0A6J0C4S6"/>
<feature type="region of interest" description="Disordered" evidence="3">
    <location>
        <begin position="95"/>
        <end position="134"/>
    </location>
</feature>
<dbReference type="RefSeq" id="XP_015522306.1">
    <property type="nucleotide sequence ID" value="XM_015666820.2"/>
</dbReference>
<dbReference type="InterPro" id="IPR004012">
    <property type="entry name" value="Run_dom"/>
</dbReference>
<dbReference type="Gene3D" id="1.10.8.270">
    <property type="entry name" value="putative rabgap domain of human tbc1 domain family member 14 like domains"/>
    <property type="match status" value="1"/>
</dbReference>
<dbReference type="PROSITE" id="PS50086">
    <property type="entry name" value="TBC_RABGAP"/>
    <property type="match status" value="1"/>
</dbReference>
<evidence type="ECO:0000256" key="1">
    <source>
        <dbReference type="ARBA" id="ARBA00022468"/>
    </source>
</evidence>
<dbReference type="InterPro" id="IPR037213">
    <property type="entry name" value="Run_dom_sf"/>
</dbReference>
<dbReference type="Pfam" id="PF02759">
    <property type="entry name" value="RUN"/>
    <property type="match status" value="1"/>
</dbReference>
<protein>
    <submittedName>
        <fullName evidence="7">Small G protein signaling modulator 1 isoform X1</fullName>
    </submittedName>
</protein>
<dbReference type="SUPFAM" id="SSF140741">
    <property type="entry name" value="RUN domain-like"/>
    <property type="match status" value="1"/>
</dbReference>
<feature type="region of interest" description="Disordered" evidence="3">
    <location>
        <begin position="484"/>
        <end position="517"/>
    </location>
</feature>
<gene>
    <name evidence="7" type="primary">LOC107226122</name>
</gene>
<dbReference type="KEGG" id="nlo:107226122"/>
<comment type="similarity">
    <text evidence="2">Belongs to the RUTBC family.</text>
</comment>
<evidence type="ECO:0000313" key="6">
    <source>
        <dbReference type="Proteomes" id="UP000829291"/>
    </source>
</evidence>
<name>A0A6J0C4S6_NEOLC</name>
<dbReference type="Pfam" id="PF12068">
    <property type="entry name" value="PH_RBD"/>
    <property type="match status" value="1"/>
</dbReference>
<dbReference type="GO" id="GO:0031410">
    <property type="term" value="C:cytoplasmic vesicle"/>
    <property type="evidence" value="ECO:0007669"/>
    <property type="project" value="UniProtKB-ARBA"/>
</dbReference>
<feature type="region of interest" description="Disordered" evidence="3">
    <location>
        <begin position="648"/>
        <end position="693"/>
    </location>
</feature>
<dbReference type="InterPro" id="IPR037745">
    <property type="entry name" value="SGSM1/2"/>
</dbReference>